<dbReference type="CDD" id="cd04371">
    <property type="entry name" value="DEP"/>
    <property type="match status" value="1"/>
</dbReference>
<dbReference type="SMART" id="SM00220">
    <property type="entry name" value="S_TKc"/>
    <property type="match status" value="1"/>
</dbReference>
<evidence type="ECO:0000256" key="10">
    <source>
        <dbReference type="ARBA" id="ARBA00022840"/>
    </source>
</evidence>
<feature type="region of interest" description="Disordered" evidence="12">
    <location>
        <begin position="488"/>
        <end position="514"/>
    </location>
</feature>
<evidence type="ECO:0000256" key="6">
    <source>
        <dbReference type="ARBA" id="ARBA00022723"/>
    </source>
</evidence>
<dbReference type="GO" id="GO:0004697">
    <property type="term" value="F:diacylglycerol-dependent serine/threonine kinase activity"/>
    <property type="evidence" value="ECO:0007669"/>
    <property type="project" value="UniProtKB-EC"/>
</dbReference>
<dbReference type="PROSITE" id="PS50011">
    <property type="entry name" value="PROTEIN_KINASE_DOM"/>
    <property type="match status" value="1"/>
</dbReference>
<dbReference type="InterPro" id="IPR036388">
    <property type="entry name" value="WH-like_DNA-bd_sf"/>
</dbReference>
<dbReference type="Gene3D" id="3.30.200.20">
    <property type="entry name" value="Phosphorylase Kinase, domain 1"/>
    <property type="match status" value="1"/>
</dbReference>
<sequence length="530" mass="58620">MTSHSFDLVSFASPQWCNVCLKFCWGVGKKVNKCRDCDFIAHRRCASTAPRNCSRIDSPSTGKRPLRRHQSSLRDISDLARVLAKPTAGLAIRDRKVKLKVARASVPGSELIDWMMVNLPIRTRDEAVTVAQKLIDERYMFDALDAKRTAFHDDRSSYYRLSDDATEAASSSADAGSSRSSSSAARSSSSDVGEEERVSLSSFKLIKVVGKGGFGKVLKVMKKDSGKVFAMKVMDKSMFVSERHIRSLLAERNIMVNACPFLVHLFFSFQTTDKLYFVMDFIAGGDLAYYFDRMGRFPEQLTRFWGAEISLALEYLHGCGVVYRDLKPENILIDAQGHIVLTDFGLSKELSGSETSTSTLCGTPAYLAPEIIATLDGATYDGRCDLWSLGVVLYEMTTGCNPFEGGQLDEVMARVRTLTLEYPADVFSPAAADFVASLIVRDPELRAGYAAIRSHPWFTSLDWNDLGVKKVESPFIVAQGENFDQQTESVASVIKEQRRKGSKGKGNGKGKGKDAHIIKGLEFTSPRLLS</sequence>
<dbReference type="Pfam" id="PF00130">
    <property type="entry name" value="C1_1"/>
    <property type="match status" value="1"/>
</dbReference>
<feature type="compositionally biased region" description="Polar residues" evidence="12">
    <location>
        <begin position="50"/>
        <end position="61"/>
    </location>
</feature>
<evidence type="ECO:0000313" key="16">
    <source>
        <dbReference type="EMBL" id="CAD9290119.1"/>
    </source>
</evidence>
<keyword evidence="10 11" id="KW-0067">ATP-binding</keyword>
<feature type="domain" description="Phorbol-ester/DAG-type" evidence="14">
    <location>
        <begin position="3"/>
        <end position="53"/>
    </location>
</feature>
<dbReference type="InterPro" id="IPR017441">
    <property type="entry name" value="Protein_kinase_ATP_BS"/>
</dbReference>
<evidence type="ECO:0000256" key="9">
    <source>
        <dbReference type="ARBA" id="ARBA00022833"/>
    </source>
</evidence>
<dbReference type="GO" id="GO:0035556">
    <property type="term" value="P:intracellular signal transduction"/>
    <property type="evidence" value="ECO:0007669"/>
    <property type="project" value="InterPro"/>
</dbReference>
<reference evidence="16" key="1">
    <citation type="submission" date="2021-01" db="EMBL/GenBank/DDBJ databases">
        <authorList>
            <person name="Corre E."/>
            <person name="Pelletier E."/>
            <person name="Niang G."/>
            <person name="Scheremetjew M."/>
            <person name="Finn R."/>
            <person name="Kale V."/>
            <person name="Holt S."/>
            <person name="Cochrane G."/>
            <person name="Meng A."/>
            <person name="Brown T."/>
            <person name="Cohen L."/>
        </authorList>
    </citation>
    <scope>NUCLEOTIDE SEQUENCE</scope>
    <source>
        <strain evidence="16">ATCC 50979</strain>
    </source>
</reference>
<dbReference type="InterPro" id="IPR000719">
    <property type="entry name" value="Prot_kinase_dom"/>
</dbReference>
<feature type="domain" description="DEP" evidence="15">
    <location>
        <begin position="86"/>
        <end position="163"/>
    </location>
</feature>
<dbReference type="EC" id="2.7.11.13" evidence="2"/>
<feature type="binding site" evidence="11">
    <location>
        <position position="232"/>
    </location>
    <ligand>
        <name>ATP</name>
        <dbReference type="ChEBI" id="CHEBI:30616"/>
    </ligand>
</feature>
<dbReference type="Gene3D" id="3.30.60.20">
    <property type="match status" value="1"/>
</dbReference>
<comment type="similarity">
    <text evidence="1">Belongs to the protein kinase superfamily. AGC Ser/Thr protein kinase family. PKC subfamily.</text>
</comment>
<dbReference type="PROSITE" id="PS50186">
    <property type="entry name" value="DEP"/>
    <property type="match status" value="1"/>
</dbReference>
<feature type="domain" description="Protein kinase" evidence="13">
    <location>
        <begin position="203"/>
        <end position="458"/>
    </location>
</feature>
<dbReference type="InterPro" id="IPR011009">
    <property type="entry name" value="Kinase-like_dom_sf"/>
</dbReference>
<dbReference type="InterPro" id="IPR036390">
    <property type="entry name" value="WH_DNA-bd_sf"/>
</dbReference>
<dbReference type="GO" id="GO:0046872">
    <property type="term" value="F:metal ion binding"/>
    <property type="evidence" value="ECO:0007669"/>
    <property type="project" value="UniProtKB-KW"/>
</dbReference>
<evidence type="ECO:0000256" key="8">
    <source>
        <dbReference type="ARBA" id="ARBA00022777"/>
    </source>
</evidence>
<feature type="region of interest" description="Disordered" evidence="12">
    <location>
        <begin position="170"/>
        <end position="191"/>
    </location>
</feature>
<feature type="compositionally biased region" description="Basic residues" evidence="12">
    <location>
        <begin position="497"/>
        <end position="510"/>
    </location>
</feature>
<dbReference type="PROSITE" id="PS50081">
    <property type="entry name" value="ZF_DAG_PE_2"/>
    <property type="match status" value="1"/>
</dbReference>
<feature type="region of interest" description="Disordered" evidence="12">
    <location>
        <begin position="50"/>
        <end position="69"/>
    </location>
</feature>
<dbReference type="CDD" id="cd00029">
    <property type="entry name" value="C1"/>
    <property type="match status" value="1"/>
</dbReference>
<keyword evidence="8" id="KW-0418">Kinase</keyword>
<dbReference type="EMBL" id="HBGL01003355">
    <property type="protein sequence ID" value="CAD9290119.1"/>
    <property type="molecule type" value="Transcribed_RNA"/>
</dbReference>
<evidence type="ECO:0000256" key="12">
    <source>
        <dbReference type="SAM" id="MobiDB-lite"/>
    </source>
</evidence>
<dbReference type="AlphaFoldDB" id="A0A7S1YC24"/>
<dbReference type="SUPFAM" id="SSF46785">
    <property type="entry name" value="Winged helix' DNA-binding domain"/>
    <property type="match status" value="1"/>
</dbReference>
<dbReference type="InterPro" id="IPR000591">
    <property type="entry name" value="DEP_dom"/>
</dbReference>
<name>A0A7S1YC24_9EUKA</name>
<protein>
    <recommendedName>
        <fullName evidence="2">protein kinase C</fullName>
        <ecNumber evidence="2">2.7.11.13</ecNumber>
    </recommendedName>
</protein>
<dbReference type="SMART" id="SM00109">
    <property type="entry name" value="C1"/>
    <property type="match status" value="1"/>
</dbReference>
<dbReference type="FunFam" id="1.10.510.10:FF:000048">
    <property type="entry name" value="Protein kinase C"/>
    <property type="match status" value="1"/>
</dbReference>
<dbReference type="SMART" id="SM00049">
    <property type="entry name" value="DEP"/>
    <property type="match status" value="1"/>
</dbReference>
<dbReference type="InterPro" id="IPR046349">
    <property type="entry name" value="C1-like_sf"/>
</dbReference>
<keyword evidence="9" id="KW-0862">Zinc</keyword>
<evidence type="ECO:0000256" key="7">
    <source>
        <dbReference type="ARBA" id="ARBA00022741"/>
    </source>
</evidence>
<keyword evidence="5" id="KW-0808">Transferase</keyword>
<dbReference type="Gene3D" id="1.10.510.10">
    <property type="entry name" value="Transferase(Phosphotransferase) domain 1"/>
    <property type="match status" value="1"/>
</dbReference>
<evidence type="ECO:0000259" key="15">
    <source>
        <dbReference type="PROSITE" id="PS50186"/>
    </source>
</evidence>
<evidence type="ECO:0000256" key="5">
    <source>
        <dbReference type="ARBA" id="ARBA00022679"/>
    </source>
</evidence>
<dbReference type="PANTHER" id="PTHR24351">
    <property type="entry name" value="RIBOSOMAL PROTEIN S6 KINASE"/>
    <property type="match status" value="1"/>
</dbReference>
<dbReference type="CDD" id="cd05123">
    <property type="entry name" value="STKc_AGC"/>
    <property type="match status" value="1"/>
</dbReference>
<dbReference type="InterPro" id="IPR045270">
    <property type="entry name" value="STKc_AGC"/>
</dbReference>
<dbReference type="Pfam" id="PF00610">
    <property type="entry name" value="DEP"/>
    <property type="match status" value="1"/>
</dbReference>
<keyword evidence="7 11" id="KW-0547">Nucleotide-binding</keyword>
<evidence type="ECO:0000259" key="13">
    <source>
        <dbReference type="PROSITE" id="PS50011"/>
    </source>
</evidence>
<proteinExistence type="inferred from homology"/>
<dbReference type="GO" id="GO:0005524">
    <property type="term" value="F:ATP binding"/>
    <property type="evidence" value="ECO:0007669"/>
    <property type="project" value="UniProtKB-UniRule"/>
</dbReference>
<evidence type="ECO:0000259" key="14">
    <source>
        <dbReference type="PROSITE" id="PS50081"/>
    </source>
</evidence>
<dbReference type="Gene3D" id="1.10.10.10">
    <property type="entry name" value="Winged helix-like DNA-binding domain superfamily/Winged helix DNA-binding domain"/>
    <property type="match status" value="1"/>
</dbReference>
<dbReference type="PROSITE" id="PS00479">
    <property type="entry name" value="ZF_DAG_PE_1"/>
    <property type="match status" value="1"/>
</dbReference>
<evidence type="ECO:0000256" key="3">
    <source>
        <dbReference type="ARBA" id="ARBA00022527"/>
    </source>
</evidence>
<dbReference type="Pfam" id="PF00069">
    <property type="entry name" value="Pkinase"/>
    <property type="match status" value="1"/>
</dbReference>
<dbReference type="PROSITE" id="PS00108">
    <property type="entry name" value="PROTEIN_KINASE_ST"/>
    <property type="match status" value="1"/>
</dbReference>
<dbReference type="SUPFAM" id="SSF56112">
    <property type="entry name" value="Protein kinase-like (PK-like)"/>
    <property type="match status" value="1"/>
</dbReference>
<dbReference type="SUPFAM" id="SSF57889">
    <property type="entry name" value="Cysteine-rich domain"/>
    <property type="match status" value="1"/>
</dbReference>
<organism evidence="16">
    <name type="scientific">Sexangularia sp. CB-2014</name>
    <dbReference type="NCBI Taxonomy" id="1486929"/>
    <lineage>
        <taxon>Eukaryota</taxon>
        <taxon>Amoebozoa</taxon>
        <taxon>Tubulinea</taxon>
        <taxon>Elardia</taxon>
        <taxon>Arcellinida</taxon>
        <taxon>Arcellinida incertae sedis</taxon>
        <taxon>Sexangularia</taxon>
    </lineage>
</organism>
<keyword evidence="3" id="KW-0723">Serine/threonine-protein kinase</keyword>
<evidence type="ECO:0000256" key="2">
    <source>
        <dbReference type="ARBA" id="ARBA00012429"/>
    </source>
</evidence>
<keyword evidence="4" id="KW-0597">Phosphoprotein</keyword>
<gene>
    <name evidence="16" type="ORF">SSP0437_LOCUS2567</name>
</gene>
<dbReference type="PROSITE" id="PS00107">
    <property type="entry name" value="PROTEIN_KINASE_ATP"/>
    <property type="match status" value="1"/>
</dbReference>
<dbReference type="InterPro" id="IPR008271">
    <property type="entry name" value="Ser/Thr_kinase_AS"/>
</dbReference>
<accession>A0A7S1YC24</accession>
<evidence type="ECO:0000256" key="4">
    <source>
        <dbReference type="ARBA" id="ARBA00022553"/>
    </source>
</evidence>
<evidence type="ECO:0000256" key="11">
    <source>
        <dbReference type="PROSITE-ProRule" id="PRU10141"/>
    </source>
</evidence>
<evidence type="ECO:0000256" key="1">
    <source>
        <dbReference type="ARBA" id="ARBA00005490"/>
    </source>
</evidence>
<dbReference type="InterPro" id="IPR002219">
    <property type="entry name" value="PKC_DAG/PE"/>
</dbReference>
<keyword evidence="6" id="KW-0479">Metal-binding</keyword>